<dbReference type="PANTHER" id="PTHR35803:SF2">
    <property type="entry name" value="RETAINING ALPHA-GALACTOSIDASE"/>
    <property type="match status" value="1"/>
</dbReference>
<dbReference type="GO" id="GO:0016798">
    <property type="term" value="F:hydrolase activity, acting on glycosyl bonds"/>
    <property type="evidence" value="ECO:0007669"/>
    <property type="project" value="UniProtKB-KW"/>
</dbReference>
<dbReference type="PANTHER" id="PTHR35803">
    <property type="entry name" value="GLUCAN 1,4-ALPHA-GLUCOSIDASE SUSB-RELATED"/>
    <property type="match status" value="1"/>
</dbReference>
<protein>
    <submittedName>
        <fullName evidence="7">Alpha-glucosidase</fullName>
    </submittedName>
</protein>
<organism evidence="7 8">
    <name type="scientific">Janthinobacterium svalbardensis</name>
    <dbReference type="NCBI Taxonomy" id="368607"/>
    <lineage>
        <taxon>Bacteria</taxon>
        <taxon>Pseudomonadati</taxon>
        <taxon>Pseudomonadota</taxon>
        <taxon>Betaproteobacteria</taxon>
        <taxon>Burkholderiales</taxon>
        <taxon>Oxalobacteraceae</taxon>
        <taxon>Janthinobacterium</taxon>
    </lineage>
</organism>
<dbReference type="InterPro" id="IPR029483">
    <property type="entry name" value="GH97_C"/>
</dbReference>
<evidence type="ECO:0000256" key="3">
    <source>
        <dbReference type="SAM" id="SignalP"/>
    </source>
</evidence>
<feature type="domain" description="Glycosyl-hydrolase 97 C-terminal oligomerisation" evidence="6">
    <location>
        <begin position="548"/>
        <end position="635"/>
    </location>
</feature>
<keyword evidence="1" id="KW-0378">Hydrolase</keyword>
<dbReference type="InterPro" id="IPR013780">
    <property type="entry name" value="Glyco_hydro_b"/>
</dbReference>
<dbReference type="Pfam" id="PF14508">
    <property type="entry name" value="GH97_N"/>
    <property type="match status" value="1"/>
</dbReference>
<accession>A0A290WQI4</accession>
<feature type="signal peptide" evidence="3">
    <location>
        <begin position="1"/>
        <end position="18"/>
    </location>
</feature>
<dbReference type="InterPro" id="IPR013785">
    <property type="entry name" value="Aldolase_TIM"/>
</dbReference>
<dbReference type="SUPFAM" id="SSF51445">
    <property type="entry name" value="(Trans)glycosidases"/>
    <property type="match status" value="1"/>
</dbReference>
<feature type="domain" description="Glycosyl-hydrolase 97 N-terminal" evidence="5">
    <location>
        <begin position="21"/>
        <end position="284"/>
    </location>
</feature>
<dbReference type="Gene3D" id="3.20.20.70">
    <property type="entry name" value="Aldolase class I"/>
    <property type="match status" value="1"/>
</dbReference>
<evidence type="ECO:0000259" key="5">
    <source>
        <dbReference type="Pfam" id="PF14508"/>
    </source>
</evidence>
<dbReference type="InterPro" id="IPR029486">
    <property type="entry name" value="GH97_N"/>
</dbReference>
<feature type="chain" id="PRO_5012177247" evidence="3">
    <location>
        <begin position="19"/>
        <end position="636"/>
    </location>
</feature>
<proteinExistence type="predicted"/>
<evidence type="ECO:0000259" key="6">
    <source>
        <dbReference type="Pfam" id="PF14509"/>
    </source>
</evidence>
<dbReference type="KEGG" id="jsv:CNX70_02285"/>
<dbReference type="AlphaFoldDB" id="A0A290WQI4"/>
<name>A0A290WQI4_9BURK</name>
<dbReference type="InterPro" id="IPR052720">
    <property type="entry name" value="Glycosyl_hydrolase_97"/>
</dbReference>
<dbReference type="InterPro" id="IPR019563">
    <property type="entry name" value="GH97_catalytic"/>
</dbReference>
<dbReference type="Gene3D" id="2.70.98.10">
    <property type="match status" value="1"/>
</dbReference>
<evidence type="ECO:0000313" key="7">
    <source>
        <dbReference type="EMBL" id="ATD59145.1"/>
    </source>
</evidence>
<dbReference type="Gene3D" id="2.60.40.1180">
    <property type="entry name" value="Golgi alpha-mannosidase II"/>
    <property type="match status" value="1"/>
</dbReference>
<dbReference type="EMBL" id="CP023422">
    <property type="protein sequence ID" value="ATD59145.1"/>
    <property type="molecule type" value="Genomic_DNA"/>
</dbReference>
<keyword evidence="3" id="KW-0732">Signal</keyword>
<evidence type="ECO:0000313" key="8">
    <source>
        <dbReference type="Proteomes" id="UP000218437"/>
    </source>
</evidence>
<dbReference type="GO" id="GO:0030246">
    <property type="term" value="F:carbohydrate binding"/>
    <property type="evidence" value="ECO:0007669"/>
    <property type="project" value="InterPro"/>
</dbReference>
<evidence type="ECO:0000256" key="2">
    <source>
        <dbReference type="ARBA" id="ARBA00023295"/>
    </source>
</evidence>
<sequence>MKPLVCSVALVFASFADAQGLQSPDGTLQVKVAPGPAGSIHYSISRSGVPVIQSSTLGLEFAGLNLSKKLSLGAASPITSVAERYTMATGKRRVIDYAANEQTFTVHNARGQAMDVVFRVSNDGVAFRYELGQVPSSAGKMLQESTSFAFAPSTRAWLQPMQVAQTGWMNTNPAYEEHYRMDIAVGTPSPLAAGWVFPALFKAGETWVALTEAGMDGSFHASRLQAASKGGIYRIGTPMAAEVAPGGALLAQAATGLRTPWRVLAIGSLATIMDSTLGTDLAAPAIAFDTAKVLPGHAAWSWGLLKDDATVYGVQKDFIDYAADMRWNYVLVDADWDRKIGYEKIAELASYAAAKDVGLFLWYNSSGSWNKTEYTPKGKLLTHAQREHEFSRLAAMGIKGIKVDFFAGDGQSMIAYYLGILNDAARHGLLVNFHGATLPRGWARTYPNLMTAEAVKGLEFTTFEQRDQDAMPAHAAMLPFARNLFDPMDFTPMVFGDVPNIRRATRNGFELALPVLFLSGVQNFAEIPAGMASVPAYVKTFLQELPRSWDDSRFIDGVPGKYLMLARKAGERWYVAGINAQVTAQTFTVDLSFLEGKHGALITDGAGERAFSQQEISAGKAVITIKPHGGFVAIFK</sequence>
<dbReference type="Pfam" id="PF14509">
    <property type="entry name" value="GH97_C"/>
    <property type="match status" value="1"/>
</dbReference>
<dbReference type="InterPro" id="IPR017853">
    <property type="entry name" value="GH"/>
</dbReference>
<keyword evidence="2" id="KW-0326">Glycosidase</keyword>
<dbReference type="InterPro" id="IPR014718">
    <property type="entry name" value="GH-type_carb-bd"/>
</dbReference>
<evidence type="ECO:0000256" key="1">
    <source>
        <dbReference type="ARBA" id="ARBA00022801"/>
    </source>
</evidence>
<keyword evidence="8" id="KW-1185">Reference proteome</keyword>
<feature type="domain" description="Glycosyl-hydrolase 97 catalytic" evidence="4">
    <location>
        <begin position="315"/>
        <end position="455"/>
    </location>
</feature>
<gene>
    <name evidence="7" type="ORF">CNX70_02285</name>
</gene>
<dbReference type="Pfam" id="PF10566">
    <property type="entry name" value="Glyco_hydro_97"/>
    <property type="match status" value="1"/>
</dbReference>
<dbReference type="Proteomes" id="UP000218437">
    <property type="component" value="Chromosome"/>
</dbReference>
<evidence type="ECO:0000259" key="4">
    <source>
        <dbReference type="Pfam" id="PF10566"/>
    </source>
</evidence>
<reference evidence="7 8" key="1">
    <citation type="submission" date="2017-09" db="EMBL/GenBank/DDBJ databases">
        <title>Complete genome sequence of Janthinobacterium svalbardensis PAMC 27463.</title>
        <authorList>
            <person name="Cho Y.-J."/>
            <person name="Cho A."/>
            <person name="Kim O.-S."/>
            <person name="Lee J.-I."/>
        </authorList>
    </citation>
    <scope>NUCLEOTIDE SEQUENCE [LARGE SCALE GENOMIC DNA]</scope>
    <source>
        <strain evidence="7 8">PAMC 27463</strain>
    </source>
</reference>
<dbReference type="RefSeq" id="WP_096233139.1">
    <property type="nucleotide sequence ID" value="NZ_CP023422.1"/>
</dbReference>